<dbReference type="EMBL" id="JBHTBH010000009">
    <property type="protein sequence ID" value="MFC7329758.1"/>
    <property type="molecule type" value="Genomic_DNA"/>
</dbReference>
<evidence type="ECO:0000313" key="1">
    <source>
        <dbReference type="EMBL" id="MFC7329758.1"/>
    </source>
</evidence>
<evidence type="ECO:0000313" key="2">
    <source>
        <dbReference type="Proteomes" id="UP001596540"/>
    </source>
</evidence>
<comment type="caution">
    <text evidence="1">The sequence shown here is derived from an EMBL/GenBank/DDBJ whole genome shotgun (WGS) entry which is preliminary data.</text>
</comment>
<reference evidence="2" key="1">
    <citation type="journal article" date="2019" name="Int. J. Syst. Evol. Microbiol.">
        <title>The Global Catalogue of Microorganisms (GCM) 10K type strain sequencing project: providing services to taxonomists for standard genome sequencing and annotation.</title>
        <authorList>
            <consortium name="The Broad Institute Genomics Platform"/>
            <consortium name="The Broad Institute Genome Sequencing Center for Infectious Disease"/>
            <person name="Wu L."/>
            <person name="Ma J."/>
        </authorList>
    </citation>
    <scope>NUCLEOTIDE SEQUENCE [LARGE SCALE GENOMIC DNA]</scope>
    <source>
        <strain evidence="2">CGMCC 4.7382</strain>
    </source>
</reference>
<accession>A0ABW2KK42</accession>
<keyword evidence="2" id="KW-1185">Reference proteome</keyword>
<protein>
    <submittedName>
        <fullName evidence="1">Uncharacterized protein</fullName>
    </submittedName>
</protein>
<name>A0ABW2KK42_9ACTN</name>
<proteinExistence type="predicted"/>
<dbReference type="Proteomes" id="UP001596540">
    <property type="component" value="Unassembled WGS sequence"/>
</dbReference>
<organism evidence="1 2">
    <name type="scientific">Marinactinospora rubrisoli</name>
    <dbReference type="NCBI Taxonomy" id="2715399"/>
    <lineage>
        <taxon>Bacteria</taxon>
        <taxon>Bacillati</taxon>
        <taxon>Actinomycetota</taxon>
        <taxon>Actinomycetes</taxon>
        <taxon>Streptosporangiales</taxon>
        <taxon>Nocardiopsidaceae</taxon>
        <taxon>Marinactinospora</taxon>
    </lineage>
</organism>
<dbReference type="RefSeq" id="WP_379872412.1">
    <property type="nucleotide sequence ID" value="NZ_JBHTBH010000009.1"/>
</dbReference>
<gene>
    <name evidence="1" type="ORF">ACFQRF_18665</name>
</gene>
<sequence length="136" mass="15812">MQYKENHEDVPVTAELTLTIGDMRKSYVFHEEGAVRKNASGTVKVDKRTFRWVEQKSGENRGFTLQENGVEGAEEVEYRATPSPITADEKWYHSNVTRWYEEAAQYVADTYVRNNNKWPSSKSGTIHKVSYSFRQR</sequence>